<dbReference type="Pfam" id="PF14559">
    <property type="entry name" value="TPR_19"/>
    <property type="match status" value="3"/>
</dbReference>
<feature type="repeat" description="TPR" evidence="3">
    <location>
        <begin position="841"/>
        <end position="874"/>
    </location>
</feature>
<proteinExistence type="predicted"/>
<accession>I8UAR8</accession>
<evidence type="ECO:0000256" key="3">
    <source>
        <dbReference type="PROSITE-ProRule" id="PRU00339"/>
    </source>
</evidence>
<keyword evidence="1" id="KW-0677">Repeat</keyword>
<keyword evidence="2 3" id="KW-0802">TPR repeat</keyword>
<dbReference type="Proteomes" id="UP000035062">
    <property type="component" value="Unassembled WGS sequence"/>
</dbReference>
<dbReference type="EMBL" id="AKKU01000001">
    <property type="protein sequence ID" value="EIW90346.1"/>
    <property type="molecule type" value="Genomic_DNA"/>
</dbReference>
<dbReference type="InterPro" id="IPR019734">
    <property type="entry name" value="TPR_rpt"/>
</dbReference>
<dbReference type="PATRIC" id="fig|1195246.3.peg.143"/>
<dbReference type="eggNOG" id="COG0457">
    <property type="taxonomic scope" value="Bacteria"/>
</dbReference>
<evidence type="ECO:0000313" key="4">
    <source>
        <dbReference type="EMBL" id="EIW90346.1"/>
    </source>
</evidence>
<dbReference type="RefSeq" id="WP_008983120.1">
    <property type="nucleotide sequence ID" value="NZ_AKKU01000001.1"/>
</dbReference>
<evidence type="ECO:0000256" key="1">
    <source>
        <dbReference type="ARBA" id="ARBA00022737"/>
    </source>
</evidence>
<sequence>MKKTYLPAAIALSIILSGCGGKSAEEHFASATEFAQQQRFNEAVIELKSAVAAAPDNGDYRVLLGRIYMQTGDYISAEKELLRAIANGIALPEIAQELIQTRFRSENYKQLLEPMEGEDTLSDSLLRYLSFYRALTEIEMGTGENALPTFDKLVDAPEPDLQQFAKAMLHIRNNAAAEALATLEAIDANSNTAAENLLFRAQLQSSLGKEDAALALYYDYLKLVPTALRSRLSVAQLELKNQELDKARAQLEQIMRFAPEHGLTNYLSAIVAYEQKDFNKAKEYIDRAIANRFSTTASRILAGIIYNQLGLNSQALAHLATVQSQLGVYPPAQRLYTALQLQAGELTSAAGSLSTTNLTADDVNLAAATAFQLLRAGETNLANDILRQMEDAGLAQDSRALTAMGQLKLGIPEQMTAGIRDLEQALLIDPARHDARLTLAASYIRQQQYDKASALADEWLKQPETANTGYNLKALTAMLSANFTEAEKFLNEAEQADAKNAFTQYLLAAVAQQQEQPDQAIALLQKAVNLQPDYVPAYLGLYGINKSLNKETSPIIAQIQAAQQKAPDNQGLLGLLLTIYQQEQQFDAIVALLEPKLSDNTGFPVTGYPVLANAYVNQQKLPQALAVTERWFKQDERNQQAALAYANILALNKRMKEALAVVDNLRKRLPNDTNIKLVQLALLNDSEDYPAALAVLEQLPKEISSQPQMLFHKGRMQLLAGQLALGLKTLQDSYNAVPDSLTAIAIAEALARDVSFRRAIRFLEDHFAKHGQDQRVYSFYGSLVLQDDVEKAREIYFDIFQKDPENPLILNNYAWVLAQSGEAQKALPYAEKALGKLPQHPDILDTYGKILKLQGQHKEAIVQFEKSLAIRPNHPEVQLNYAESLIQIGNTVKAREVLNSINAGSAEHKARQQQLSASL</sequence>
<dbReference type="Pfam" id="PF13432">
    <property type="entry name" value="TPR_16"/>
    <property type="match status" value="2"/>
</dbReference>
<dbReference type="PROSITE" id="PS51257">
    <property type="entry name" value="PROKAR_LIPOPROTEIN"/>
    <property type="match status" value="1"/>
</dbReference>
<organism evidence="4 5">
    <name type="scientific">Alishewanella agri BL06</name>
    <dbReference type="NCBI Taxonomy" id="1195246"/>
    <lineage>
        <taxon>Bacteria</taxon>
        <taxon>Pseudomonadati</taxon>
        <taxon>Pseudomonadota</taxon>
        <taxon>Gammaproteobacteria</taxon>
        <taxon>Alteromonadales</taxon>
        <taxon>Alteromonadaceae</taxon>
        <taxon>Alishewanella</taxon>
    </lineage>
</organism>
<feature type="repeat" description="TPR" evidence="3">
    <location>
        <begin position="501"/>
        <end position="534"/>
    </location>
</feature>
<dbReference type="InterPro" id="IPR011990">
    <property type="entry name" value="TPR-like_helical_dom_sf"/>
</dbReference>
<protein>
    <recommendedName>
        <fullName evidence="6">PEP-CTERM system TPR-repeat lipoprotein</fullName>
    </recommendedName>
</protein>
<dbReference type="SUPFAM" id="SSF48452">
    <property type="entry name" value="TPR-like"/>
    <property type="match status" value="4"/>
</dbReference>
<dbReference type="SUPFAM" id="SSF81901">
    <property type="entry name" value="HCP-like"/>
    <property type="match status" value="1"/>
</dbReference>
<dbReference type="PANTHER" id="PTHR45586:SF1">
    <property type="entry name" value="LIPOPOLYSACCHARIDE ASSEMBLY PROTEIN B"/>
    <property type="match status" value="1"/>
</dbReference>
<evidence type="ECO:0000313" key="5">
    <source>
        <dbReference type="Proteomes" id="UP000035062"/>
    </source>
</evidence>
<gene>
    <name evidence="4" type="ORF">AGRI_00705</name>
</gene>
<dbReference type="Gene3D" id="1.25.40.10">
    <property type="entry name" value="Tetratricopeptide repeat domain"/>
    <property type="match status" value="5"/>
</dbReference>
<dbReference type="SMART" id="SM00028">
    <property type="entry name" value="TPR"/>
    <property type="match status" value="11"/>
</dbReference>
<evidence type="ECO:0008006" key="6">
    <source>
        <dbReference type="Google" id="ProtNLM"/>
    </source>
</evidence>
<dbReference type="PANTHER" id="PTHR45586">
    <property type="entry name" value="TPR REPEAT-CONTAINING PROTEIN PA4667"/>
    <property type="match status" value="1"/>
</dbReference>
<dbReference type="PROSITE" id="PS50005">
    <property type="entry name" value="TPR"/>
    <property type="match status" value="2"/>
</dbReference>
<comment type="caution">
    <text evidence="4">The sequence shown here is derived from an EMBL/GenBank/DDBJ whole genome shotgun (WGS) entry which is preliminary data.</text>
</comment>
<dbReference type="InterPro" id="IPR051012">
    <property type="entry name" value="CellSynth/LPSAsmb/PSIAsmb"/>
</dbReference>
<dbReference type="STRING" id="1195246.AGRI_00705"/>
<dbReference type="InterPro" id="IPR014266">
    <property type="entry name" value="PEP-CTERM_TPR_PrsT"/>
</dbReference>
<dbReference type="NCBIfam" id="TIGR02917">
    <property type="entry name" value="PEP_TPR_lipo"/>
    <property type="match status" value="1"/>
</dbReference>
<dbReference type="AlphaFoldDB" id="I8UAR8"/>
<dbReference type="Pfam" id="PF13181">
    <property type="entry name" value="TPR_8"/>
    <property type="match status" value="1"/>
</dbReference>
<evidence type="ECO:0000256" key="2">
    <source>
        <dbReference type="ARBA" id="ARBA00022803"/>
    </source>
</evidence>
<reference evidence="4 5" key="1">
    <citation type="journal article" date="2012" name="J. Bacteriol.">
        <title>Genome Sequence of Pectin-Degrading Alishewanella agri, Isolated from Landfill Soil.</title>
        <authorList>
            <person name="Kim J."/>
            <person name="Jung J."/>
            <person name="Sung J.S."/>
            <person name="Chun J."/>
            <person name="Park W."/>
        </authorList>
    </citation>
    <scope>NUCLEOTIDE SEQUENCE [LARGE SCALE GENOMIC DNA]</scope>
    <source>
        <strain evidence="4 5">BL06</strain>
    </source>
</reference>
<name>I8UAR8_9ALTE</name>
<keyword evidence="5" id="KW-1185">Reference proteome</keyword>